<dbReference type="OrthoDB" id="10557241at2759"/>
<protein>
    <submittedName>
        <fullName evidence="2">WD repeat-containing protein 78-like protein</fullName>
    </submittedName>
</protein>
<comment type="caution">
    <text evidence="2">The sequence shown here is derived from an EMBL/GenBank/DDBJ whole genome shotgun (WGS) entry which is preliminary data.</text>
</comment>
<evidence type="ECO:0000313" key="2">
    <source>
        <dbReference type="EMBL" id="OMP10431.1"/>
    </source>
</evidence>
<dbReference type="Proteomes" id="UP000187203">
    <property type="component" value="Unassembled WGS sequence"/>
</dbReference>
<sequence length="187" mass="20044">MNNGCKRKAPAGSKAPTGQNRKYIRLHNISRYLNPSSTHPSPTITPPSTYPSSTITPSSSSHSPTITPPSTHPSPTITPSPTPPSPTHPTPTNISPTAPIGHQEVNGVQGTSDAVPTSNRNVRGQNGGFKTPSNPADRKEIAILDNVYTRKEFSQQLQILLRPITVDDGPHGRMFLSKTVTLIGKLF</sequence>
<feature type="compositionally biased region" description="Polar residues" evidence="1">
    <location>
        <begin position="106"/>
        <end position="124"/>
    </location>
</feature>
<evidence type="ECO:0000256" key="1">
    <source>
        <dbReference type="SAM" id="MobiDB-lite"/>
    </source>
</evidence>
<name>A0A1R3KTK7_9ROSI</name>
<evidence type="ECO:0000313" key="3">
    <source>
        <dbReference type="Proteomes" id="UP000187203"/>
    </source>
</evidence>
<feature type="region of interest" description="Disordered" evidence="1">
    <location>
        <begin position="1"/>
        <end position="137"/>
    </location>
</feature>
<gene>
    <name evidence="2" type="ORF">COLO4_04513</name>
</gene>
<dbReference type="AlphaFoldDB" id="A0A1R3KTK7"/>
<dbReference type="EMBL" id="AWUE01011836">
    <property type="protein sequence ID" value="OMP10431.1"/>
    <property type="molecule type" value="Genomic_DNA"/>
</dbReference>
<reference evidence="3" key="1">
    <citation type="submission" date="2013-09" db="EMBL/GenBank/DDBJ databases">
        <title>Corchorus olitorius genome sequencing.</title>
        <authorList>
            <person name="Alam M."/>
            <person name="Haque M.S."/>
            <person name="Islam M.S."/>
            <person name="Emdad E.M."/>
            <person name="Islam M.M."/>
            <person name="Ahmed B."/>
            <person name="Halim A."/>
            <person name="Hossen Q.M.M."/>
            <person name="Hossain M.Z."/>
            <person name="Ahmed R."/>
            <person name="Khan M.M."/>
            <person name="Islam R."/>
            <person name="Rashid M.M."/>
            <person name="Khan S.A."/>
            <person name="Rahman M.S."/>
            <person name="Alam M."/>
            <person name="Yahiya A.S."/>
            <person name="Khan M.S."/>
            <person name="Azam M.S."/>
            <person name="Haque T."/>
            <person name="Lashkar M.Z.H."/>
            <person name="Akhand A.I."/>
            <person name="Morshed G."/>
            <person name="Roy S."/>
            <person name="Uddin K.S."/>
            <person name="Rabeya T."/>
            <person name="Hossain A.S."/>
            <person name="Chowdhury A."/>
            <person name="Snigdha A.R."/>
            <person name="Mortoza M.S."/>
            <person name="Matin S.A."/>
            <person name="Hoque S.M.E."/>
            <person name="Islam M.K."/>
            <person name="Roy D.K."/>
            <person name="Haider R."/>
            <person name="Moosa M.M."/>
            <person name="Elias S.M."/>
            <person name="Hasan A.M."/>
            <person name="Jahan S."/>
            <person name="Shafiuddin M."/>
            <person name="Mahmood N."/>
            <person name="Shommy N.S."/>
        </authorList>
    </citation>
    <scope>NUCLEOTIDE SEQUENCE [LARGE SCALE GENOMIC DNA]</scope>
    <source>
        <strain evidence="3">cv. O-4</strain>
    </source>
</reference>
<feature type="compositionally biased region" description="Pro residues" evidence="1">
    <location>
        <begin position="66"/>
        <end position="89"/>
    </location>
</feature>
<accession>A0A1R3KTK7</accession>
<proteinExistence type="predicted"/>
<feature type="compositionally biased region" description="Low complexity" evidence="1">
    <location>
        <begin position="50"/>
        <end position="65"/>
    </location>
</feature>
<keyword evidence="3" id="KW-1185">Reference proteome</keyword>
<organism evidence="2 3">
    <name type="scientific">Corchorus olitorius</name>
    <dbReference type="NCBI Taxonomy" id="93759"/>
    <lineage>
        <taxon>Eukaryota</taxon>
        <taxon>Viridiplantae</taxon>
        <taxon>Streptophyta</taxon>
        <taxon>Embryophyta</taxon>
        <taxon>Tracheophyta</taxon>
        <taxon>Spermatophyta</taxon>
        <taxon>Magnoliopsida</taxon>
        <taxon>eudicotyledons</taxon>
        <taxon>Gunneridae</taxon>
        <taxon>Pentapetalae</taxon>
        <taxon>rosids</taxon>
        <taxon>malvids</taxon>
        <taxon>Malvales</taxon>
        <taxon>Malvaceae</taxon>
        <taxon>Grewioideae</taxon>
        <taxon>Apeibeae</taxon>
        <taxon>Corchorus</taxon>
    </lineage>
</organism>